<keyword evidence="9" id="KW-0378">Hydrolase</keyword>
<comment type="function">
    <text evidence="17">Lipase which is essential for lysis of subvacuolar cytoplasm to vacuole targeted bodies and intravacuolar autophagic bodies. Involved in the lysis of intravacuolar multivesicular body (MVB) vesicles. The intravacuolar membrane disintegration by ATG15 is critical to life span extension.</text>
</comment>
<dbReference type="PANTHER" id="PTHR47175:SF2">
    <property type="entry name" value="LIPASE ATG15-RELATED"/>
    <property type="match status" value="1"/>
</dbReference>
<protein>
    <recommendedName>
        <fullName evidence="6">triacylglycerol lipase</fullName>
        <ecNumber evidence="6">3.1.1.3</ecNumber>
    </recommendedName>
    <alternativeName>
        <fullName evidence="18">Autophagy-related protein 15</fullName>
    </alternativeName>
</protein>
<evidence type="ECO:0000259" key="20">
    <source>
        <dbReference type="Pfam" id="PF01764"/>
    </source>
</evidence>
<evidence type="ECO:0000256" key="9">
    <source>
        <dbReference type="ARBA" id="ARBA00022801"/>
    </source>
</evidence>
<feature type="signal peptide" evidence="19">
    <location>
        <begin position="1"/>
        <end position="23"/>
    </location>
</feature>
<dbReference type="GO" id="GO:0004806">
    <property type="term" value="F:triacylglycerol lipase activity"/>
    <property type="evidence" value="ECO:0007669"/>
    <property type="project" value="UniProtKB-EC"/>
</dbReference>
<comment type="subunit">
    <text evidence="5">Binds to both phosphatidylinositol (PI) and phosphatidylinositol 3,5-bisphosphate (PIP2).</text>
</comment>
<evidence type="ECO:0000256" key="4">
    <source>
        <dbReference type="ARBA" id="ARBA00010701"/>
    </source>
</evidence>
<evidence type="ECO:0000256" key="12">
    <source>
        <dbReference type="ARBA" id="ARBA00022989"/>
    </source>
</evidence>
<dbReference type="InterPro" id="IPR002921">
    <property type="entry name" value="Fungal_lipase-type"/>
</dbReference>
<keyword evidence="19" id="KW-0732">Signal</keyword>
<keyword evidence="14" id="KW-0443">Lipid metabolism</keyword>
<dbReference type="GO" id="GO:0004620">
    <property type="term" value="F:phospholipase activity"/>
    <property type="evidence" value="ECO:0007669"/>
    <property type="project" value="TreeGrafter"/>
</dbReference>
<dbReference type="GO" id="GO:0046461">
    <property type="term" value="P:neutral lipid catabolic process"/>
    <property type="evidence" value="ECO:0007669"/>
    <property type="project" value="TreeGrafter"/>
</dbReference>
<keyword evidence="16" id="KW-0325">Glycoprotein</keyword>
<reference evidence="21" key="1">
    <citation type="submission" date="2021-03" db="EMBL/GenBank/DDBJ databases">
        <title>Draft genome sequence of rust myrtle Austropuccinia psidii MF-1, a brazilian biotype.</title>
        <authorList>
            <person name="Quecine M.C."/>
            <person name="Pachon D.M.R."/>
            <person name="Bonatelli M.L."/>
            <person name="Correr F.H."/>
            <person name="Franceschini L.M."/>
            <person name="Leite T.F."/>
            <person name="Margarido G.R.A."/>
            <person name="Almeida C.A."/>
            <person name="Ferrarezi J.A."/>
            <person name="Labate C.A."/>
        </authorList>
    </citation>
    <scope>NUCLEOTIDE SEQUENCE</scope>
    <source>
        <strain evidence="21">MF-1</strain>
    </source>
</reference>
<keyword evidence="12" id="KW-1133">Transmembrane helix</keyword>
<evidence type="ECO:0000256" key="13">
    <source>
        <dbReference type="ARBA" id="ARBA00023006"/>
    </source>
</evidence>
<gene>
    <name evidence="21" type="ORF">O181_079703</name>
</gene>
<evidence type="ECO:0000256" key="17">
    <source>
        <dbReference type="ARBA" id="ARBA00024663"/>
    </source>
</evidence>
<dbReference type="EC" id="3.1.1.3" evidence="6"/>
<keyword evidence="11" id="KW-0735">Signal-anchor</keyword>
<dbReference type="GO" id="GO:0005775">
    <property type="term" value="C:vacuolar lumen"/>
    <property type="evidence" value="ECO:0007669"/>
    <property type="project" value="TreeGrafter"/>
</dbReference>
<keyword evidence="7" id="KW-0812">Transmembrane</keyword>
<evidence type="ECO:0000313" key="21">
    <source>
        <dbReference type="EMBL" id="MBW0539988.1"/>
    </source>
</evidence>
<keyword evidence="22" id="KW-1185">Reference proteome</keyword>
<evidence type="ECO:0000256" key="7">
    <source>
        <dbReference type="ARBA" id="ARBA00022692"/>
    </source>
</evidence>
<dbReference type="SUPFAM" id="SSF53474">
    <property type="entry name" value="alpha/beta-Hydrolases"/>
    <property type="match status" value="1"/>
</dbReference>
<dbReference type="FunFam" id="3.40.50.1820:FF:000129">
    <property type="entry name" value="Autophagy related lipase Atg15, putative"/>
    <property type="match status" value="1"/>
</dbReference>
<evidence type="ECO:0000313" key="22">
    <source>
        <dbReference type="Proteomes" id="UP000765509"/>
    </source>
</evidence>
<evidence type="ECO:0000256" key="2">
    <source>
        <dbReference type="ARBA" id="ARBA00004270"/>
    </source>
</evidence>
<proteinExistence type="inferred from homology"/>
<dbReference type="GO" id="GO:0034727">
    <property type="term" value="P:piecemeal microautophagy of the nucleus"/>
    <property type="evidence" value="ECO:0007669"/>
    <property type="project" value="TreeGrafter"/>
</dbReference>
<evidence type="ECO:0000256" key="6">
    <source>
        <dbReference type="ARBA" id="ARBA00013279"/>
    </source>
</evidence>
<dbReference type="AlphaFoldDB" id="A0A9Q3FH82"/>
<evidence type="ECO:0000256" key="10">
    <source>
        <dbReference type="ARBA" id="ARBA00022963"/>
    </source>
</evidence>
<dbReference type="InterPro" id="IPR050805">
    <property type="entry name" value="ATG15_Lipase"/>
</dbReference>
<accession>A0A9Q3FH82</accession>
<evidence type="ECO:0000256" key="1">
    <source>
        <dbReference type="ARBA" id="ARBA00001024"/>
    </source>
</evidence>
<feature type="non-terminal residue" evidence="21">
    <location>
        <position position="1"/>
    </location>
</feature>
<evidence type="ECO:0000256" key="19">
    <source>
        <dbReference type="SAM" id="SignalP"/>
    </source>
</evidence>
<dbReference type="EMBL" id="AVOT02044616">
    <property type="protein sequence ID" value="MBW0539988.1"/>
    <property type="molecule type" value="Genomic_DNA"/>
</dbReference>
<keyword evidence="10" id="KW-0442">Lipid degradation</keyword>
<feature type="domain" description="Fungal lipase-type" evidence="20">
    <location>
        <begin position="287"/>
        <end position="315"/>
    </location>
</feature>
<comment type="catalytic activity">
    <reaction evidence="1">
        <text>a triacylglycerol + H2O = a diacylglycerol + a fatty acid + H(+)</text>
        <dbReference type="Rhea" id="RHEA:12044"/>
        <dbReference type="ChEBI" id="CHEBI:15377"/>
        <dbReference type="ChEBI" id="CHEBI:15378"/>
        <dbReference type="ChEBI" id="CHEBI:17855"/>
        <dbReference type="ChEBI" id="CHEBI:18035"/>
        <dbReference type="ChEBI" id="CHEBI:28868"/>
        <dbReference type="EC" id="3.1.1.3"/>
    </reaction>
</comment>
<evidence type="ECO:0000256" key="11">
    <source>
        <dbReference type="ARBA" id="ARBA00022968"/>
    </source>
</evidence>
<dbReference type="CDD" id="cd00519">
    <property type="entry name" value="Lipase_3"/>
    <property type="match status" value="1"/>
</dbReference>
<evidence type="ECO:0000256" key="16">
    <source>
        <dbReference type="ARBA" id="ARBA00023180"/>
    </source>
</evidence>
<dbReference type="GO" id="GO:0032585">
    <property type="term" value="C:multivesicular body membrane"/>
    <property type="evidence" value="ECO:0007669"/>
    <property type="project" value="UniProtKB-SubCell"/>
</dbReference>
<name>A0A9Q3FH82_9BASI</name>
<dbReference type="GO" id="GO:0034496">
    <property type="term" value="P:multivesicular body membrane disassembly"/>
    <property type="evidence" value="ECO:0007669"/>
    <property type="project" value="TreeGrafter"/>
</dbReference>
<evidence type="ECO:0000256" key="3">
    <source>
        <dbReference type="ARBA" id="ARBA00004343"/>
    </source>
</evidence>
<comment type="subcellular location">
    <subcellularLocation>
        <location evidence="3">Endosome</location>
        <location evidence="3">Multivesicular body membrane</location>
        <topology evidence="3">Single-pass type II membrane protein</topology>
    </subcellularLocation>
    <subcellularLocation>
        <location evidence="2">Prevacuolar compartment membrane</location>
        <topology evidence="2">Single-pass type II membrane protein</topology>
    </subcellularLocation>
</comment>
<evidence type="ECO:0000256" key="15">
    <source>
        <dbReference type="ARBA" id="ARBA00023136"/>
    </source>
</evidence>
<evidence type="ECO:0000256" key="14">
    <source>
        <dbReference type="ARBA" id="ARBA00023098"/>
    </source>
</evidence>
<dbReference type="GO" id="GO:0006660">
    <property type="term" value="P:phosphatidylserine catabolic process"/>
    <property type="evidence" value="ECO:0007669"/>
    <property type="project" value="TreeGrafter"/>
</dbReference>
<comment type="caution">
    <text evidence="21">The sequence shown here is derived from an EMBL/GenBank/DDBJ whole genome shotgun (WGS) entry which is preliminary data.</text>
</comment>
<dbReference type="Proteomes" id="UP000765509">
    <property type="component" value="Unassembled WGS sequence"/>
</dbReference>
<dbReference type="Gene3D" id="3.40.50.1820">
    <property type="entry name" value="alpha/beta hydrolase"/>
    <property type="match status" value="1"/>
</dbReference>
<evidence type="ECO:0000256" key="8">
    <source>
        <dbReference type="ARBA" id="ARBA00022753"/>
    </source>
</evidence>
<keyword evidence="8" id="KW-0967">Endosome</keyword>
<evidence type="ECO:0000256" key="18">
    <source>
        <dbReference type="ARBA" id="ARBA00029828"/>
    </source>
</evidence>
<sequence>MMKSLAQSVFFSTLITLIDPIDCFQIPFLYKSSSSDAFQLQHAVHVGPFHQKRIRLRRDFNHHDRQQIDLLSQLADGQASYSTTLNLKTKFDTIWSHDKNLQKWKIAQKQQILIDRNLKNLQNLTQIFISNNLTTKSQLDWKQSSVEMPDSTDIQTLANLAKMTNDAYTLPGRNRWYDPDGLWNLSDSFGWENDGIRGHIFAKPDNSTIVIAIKGTSAGVLGNGGPTSAHDKLNDNLFFSCCCARVSWSWSPVCDCYNGANKCRSTCVENALLDKSVYFPAAVDLFNDVATMYPHSQIWLVGHSLGAALAGLMGATFGVPTIGFEAPGDLLPARRLHLPLPPGASFGKGQEKSSVIHVYHTADPIAMGTCNGALSTCSVAGYALETRCHIGQSIVF</sequence>
<organism evidence="21 22">
    <name type="scientific">Austropuccinia psidii MF-1</name>
    <dbReference type="NCBI Taxonomy" id="1389203"/>
    <lineage>
        <taxon>Eukaryota</taxon>
        <taxon>Fungi</taxon>
        <taxon>Dikarya</taxon>
        <taxon>Basidiomycota</taxon>
        <taxon>Pucciniomycotina</taxon>
        <taxon>Pucciniomycetes</taxon>
        <taxon>Pucciniales</taxon>
        <taxon>Sphaerophragmiaceae</taxon>
        <taxon>Austropuccinia</taxon>
    </lineage>
</organism>
<keyword evidence="15" id="KW-0472">Membrane</keyword>
<dbReference type="OrthoDB" id="58570at2759"/>
<keyword evidence="13" id="KW-0072">Autophagy</keyword>
<dbReference type="InterPro" id="IPR029058">
    <property type="entry name" value="AB_hydrolase_fold"/>
</dbReference>
<evidence type="ECO:0000256" key="5">
    <source>
        <dbReference type="ARBA" id="ARBA00011137"/>
    </source>
</evidence>
<comment type="similarity">
    <text evidence="4">Belongs to the AB hydrolase superfamily. Lipase family.</text>
</comment>
<feature type="chain" id="PRO_5040445406" description="triacylglycerol lipase" evidence="19">
    <location>
        <begin position="24"/>
        <end position="396"/>
    </location>
</feature>
<dbReference type="PANTHER" id="PTHR47175">
    <property type="entry name" value="LIPASE ATG15-RELATED"/>
    <property type="match status" value="1"/>
</dbReference>
<dbReference type="Pfam" id="PF01764">
    <property type="entry name" value="Lipase_3"/>
    <property type="match status" value="1"/>
</dbReference>